<dbReference type="OrthoDB" id="5017340at2"/>
<feature type="transmembrane region" description="Helical" evidence="5">
    <location>
        <begin position="252"/>
        <end position="272"/>
    </location>
</feature>
<accession>A0A660L1H0</accession>
<evidence type="ECO:0000256" key="1">
    <source>
        <dbReference type="ARBA" id="ARBA00004141"/>
    </source>
</evidence>
<organism evidence="6 7">
    <name type="scientific">Solirubrobacter pauli</name>
    <dbReference type="NCBI Taxonomy" id="166793"/>
    <lineage>
        <taxon>Bacteria</taxon>
        <taxon>Bacillati</taxon>
        <taxon>Actinomycetota</taxon>
        <taxon>Thermoleophilia</taxon>
        <taxon>Solirubrobacterales</taxon>
        <taxon>Solirubrobacteraceae</taxon>
        <taxon>Solirubrobacter</taxon>
    </lineage>
</organism>
<keyword evidence="2 5" id="KW-0812">Transmembrane</keyword>
<dbReference type="GO" id="GO:0005886">
    <property type="term" value="C:plasma membrane"/>
    <property type="evidence" value="ECO:0007669"/>
    <property type="project" value="TreeGrafter"/>
</dbReference>
<evidence type="ECO:0000256" key="4">
    <source>
        <dbReference type="ARBA" id="ARBA00023136"/>
    </source>
</evidence>
<feature type="transmembrane region" description="Helical" evidence="5">
    <location>
        <begin position="162"/>
        <end position="184"/>
    </location>
</feature>
<name>A0A660L1H0_9ACTN</name>
<feature type="transmembrane region" description="Helical" evidence="5">
    <location>
        <begin position="76"/>
        <end position="96"/>
    </location>
</feature>
<evidence type="ECO:0000313" key="6">
    <source>
        <dbReference type="EMBL" id="RKQ87054.1"/>
    </source>
</evidence>
<dbReference type="AlphaFoldDB" id="A0A660L1H0"/>
<evidence type="ECO:0000256" key="2">
    <source>
        <dbReference type="ARBA" id="ARBA00022692"/>
    </source>
</evidence>
<sequence>MRTLPPNLFGIPFGLAGLAAAWHYAGVRDLAPTAVGDALALLGAVAWATITVAYARSLRRPAALAEDLRHPIAGPFLSLVLIAPLVLVVTGVVPHAPDLGRALVDVLAVAIVVLGGWYTGQWIYAPIQPAQLHPGYFLPTVAGGLLAAAGAASVGQQRFAEVLLGYGLICWLILGSIILGRLLVGPPLPTPLLPTLAIEVAPAAVATQAYLAVRGEAIDPLVAVFAGYGLLMVLAQVRLLPVFGRLGFAPSFWAFTFSWAAVVTAGLHWLAILEPAGWRAWSYVLLGAVTLLIGAIAWRTAVAAARGQLLPAPAPPVAA</sequence>
<feature type="transmembrane region" description="Helical" evidence="5">
    <location>
        <begin position="102"/>
        <end position="124"/>
    </location>
</feature>
<feature type="transmembrane region" description="Helical" evidence="5">
    <location>
        <begin position="38"/>
        <end position="55"/>
    </location>
</feature>
<keyword evidence="3 5" id="KW-1133">Transmembrane helix</keyword>
<comment type="caution">
    <text evidence="6">The sequence shown here is derived from an EMBL/GenBank/DDBJ whole genome shotgun (WGS) entry which is preliminary data.</text>
</comment>
<proteinExistence type="predicted"/>
<feature type="transmembrane region" description="Helical" evidence="5">
    <location>
        <begin position="217"/>
        <end position="240"/>
    </location>
</feature>
<dbReference type="InterPro" id="IPR052951">
    <property type="entry name" value="Tellurite_res_ion_channel"/>
</dbReference>
<dbReference type="PANTHER" id="PTHR37955:SF1">
    <property type="entry name" value="DEP DOMAIN-CONTAINING PROTEIN"/>
    <property type="match status" value="1"/>
</dbReference>
<dbReference type="RefSeq" id="WP_121255298.1">
    <property type="nucleotide sequence ID" value="NZ_RBIL01000002.1"/>
</dbReference>
<dbReference type="Proteomes" id="UP000278962">
    <property type="component" value="Unassembled WGS sequence"/>
</dbReference>
<dbReference type="Pfam" id="PF03595">
    <property type="entry name" value="SLAC1"/>
    <property type="match status" value="1"/>
</dbReference>
<protein>
    <submittedName>
        <fullName evidence="6">Tellurite resistance protein</fullName>
    </submittedName>
</protein>
<evidence type="ECO:0000313" key="7">
    <source>
        <dbReference type="Proteomes" id="UP000278962"/>
    </source>
</evidence>
<feature type="transmembrane region" description="Helical" evidence="5">
    <location>
        <begin position="278"/>
        <end position="298"/>
    </location>
</feature>
<evidence type="ECO:0000256" key="3">
    <source>
        <dbReference type="ARBA" id="ARBA00022989"/>
    </source>
</evidence>
<keyword evidence="4 5" id="KW-0472">Membrane</keyword>
<feature type="transmembrane region" description="Helical" evidence="5">
    <location>
        <begin position="191"/>
        <end position="211"/>
    </location>
</feature>
<dbReference type="InterPro" id="IPR038665">
    <property type="entry name" value="Voltage-dep_anion_channel_sf"/>
</dbReference>
<comment type="subcellular location">
    <subcellularLocation>
        <location evidence="1">Membrane</location>
        <topology evidence="1">Multi-pass membrane protein</topology>
    </subcellularLocation>
</comment>
<feature type="transmembrane region" description="Helical" evidence="5">
    <location>
        <begin position="7"/>
        <end position="26"/>
    </location>
</feature>
<evidence type="ECO:0000256" key="5">
    <source>
        <dbReference type="SAM" id="Phobius"/>
    </source>
</evidence>
<dbReference type="InterPro" id="IPR004695">
    <property type="entry name" value="SLAC1/Mae1/Ssu1/TehA"/>
</dbReference>
<dbReference type="EMBL" id="RBIL01000002">
    <property type="protein sequence ID" value="RKQ87054.1"/>
    <property type="molecule type" value="Genomic_DNA"/>
</dbReference>
<dbReference type="Gene3D" id="1.50.10.150">
    <property type="entry name" value="Voltage-dependent anion channel"/>
    <property type="match status" value="1"/>
</dbReference>
<gene>
    <name evidence="6" type="ORF">C8N24_5074</name>
</gene>
<keyword evidence="7" id="KW-1185">Reference proteome</keyword>
<reference evidence="6 7" key="1">
    <citation type="submission" date="2018-10" db="EMBL/GenBank/DDBJ databases">
        <title>Genomic Encyclopedia of Archaeal and Bacterial Type Strains, Phase II (KMG-II): from individual species to whole genera.</title>
        <authorList>
            <person name="Goeker M."/>
        </authorList>
    </citation>
    <scope>NUCLEOTIDE SEQUENCE [LARGE SCALE GENOMIC DNA]</scope>
    <source>
        <strain evidence="6 7">DSM 14954</strain>
    </source>
</reference>
<dbReference type="PANTHER" id="PTHR37955">
    <property type="entry name" value="TELLURITE RESISTANCE PROTEIN TEHA"/>
    <property type="match status" value="1"/>
</dbReference>
<feature type="transmembrane region" description="Helical" evidence="5">
    <location>
        <begin position="136"/>
        <end position="156"/>
    </location>
</feature>
<dbReference type="GO" id="GO:0046583">
    <property type="term" value="F:monoatomic cation efflux transmembrane transporter activity"/>
    <property type="evidence" value="ECO:0007669"/>
    <property type="project" value="TreeGrafter"/>
</dbReference>